<feature type="compositionally biased region" description="Low complexity" evidence="1">
    <location>
        <begin position="546"/>
        <end position="583"/>
    </location>
</feature>
<evidence type="ECO:0000256" key="1">
    <source>
        <dbReference type="SAM" id="MobiDB-lite"/>
    </source>
</evidence>
<feature type="compositionally biased region" description="Low complexity" evidence="1">
    <location>
        <begin position="420"/>
        <end position="432"/>
    </location>
</feature>
<keyword evidence="3" id="KW-1185">Reference proteome</keyword>
<evidence type="ECO:0000313" key="3">
    <source>
        <dbReference type="Proteomes" id="UP000814176"/>
    </source>
</evidence>
<reference evidence="2 3" key="1">
    <citation type="journal article" date="2021" name="Environ. Microbiol.">
        <title>Gene family expansions and transcriptome signatures uncover fungal adaptations to wood decay.</title>
        <authorList>
            <person name="Hage H."/>
            <person name="Miyauchi S."/>
            <person name="Viragh M."/>
            <person name="Drula E."/>
            <person name="Min B."/>
            <person name="Chaduli D."/>
            <person name="Navarro D."/>
            <person name="Favel A."/>
            <person name="Norest M."/>
            <person name="Lesage-Meessen L."/>
            <person name="Balint B."/>
            <person name="Merenyi Z."/>
            <person name="de Eugenio L."/>
            <person name="Morin E."/>
            <person name="Martinez A.T."/>
            <person name="Baldrian P."/>
            <person name="Stursova M."/>
            <person name="Martinez M.J."/>
            <person name="Novotny C."/>
            <person name="Magnuson J.K."/>
            <person name="Spatafora J.W."/>
            <person name="Maurice S."/>
            <person name="Pangilinan J."/>
            <person name="Andreopoulos W."/>
            <person name="LaButti K."/>
            <person name="Hundley H."/>
            <person name="Na H."/>
            <person name="Kuo A."/>
            <person name="Barry K."/>
            <person name="Lipzen A."/>
            <person name="Henrissat B."/>
            <person name="Riley R."/>
            <person name="Ahrendt S."/>
            <person name="Nagy L.G."/>
            <person name="Grigoriev I.V."/>
            <person name="Martin F."/>
            <person name="Rosso M.N."/>
        </authorList>
    </citation>
    <scope>NUCLEOTIDE SEQUENCE [LARGE SCALE GENOMIC DNA]</scope>
    <source>
        <strain evidence="2 3">CIRM-BRFM 1785</strain>
    </source>
</reference>
<proteinExistence type="predicted"/>
<feature type="region of interest" description="Disordered" evidence="1">
    <location>
        <begin position="481"/>
        <end position="583"/>
    </location>
</feature>
<name>A0ABQ8KBM7_9APHY</name>
<feature type="region of interest" description="Disordered" evidence="1">
    <location>
        <begin position="296"/>
        <end position="320"/>
    </location>
</feature>
<protein>
    <submittedName>
        <fullName evidence="2">Uncharacterized protein</fullName>
    </submittedName>
</protein>
<organism evidence="2 3">
    <name type="scientific">Rhodofomes roseus</name>
    <dbReference type="NCBI Taxonomy" id="34475"/>
    <lineage>
        <taxon>Eukaryota</taxon>
        <taxon>Fungi</taxon>
        <taxon>Dikarya</taxon>
        <taxon>Basidiomycota</taxon>
        <taxon>Agaricomycotina</taxon>
        <taxon>Agaricomycetes</taxon>
        <taxon>Polyporales</taxon>
        <taxon>Rhodofomes</taxon>
    </lineage>
</organism>
<dbReference type="EMBL" id="JADCUA010000015">
    <property type="protein sequence ID" value="KAH9834662.1"/>
    <property type="molecule type" value="Genomic_DNA"/>
</dbReference>
<evidence type="ECO:0000313" key="2">
    <source>
        <dbReference type="EMBL" id="KAH9834662.1"/>
    </source>
</evidence>
<dbReference type="GeneID" id="72002407"/>
<feature type="compositionally biased region" description="Polar residues" evidence="1">
    <location>
        <begin position="374"/>
        <end position="395"/>
    </location>
</feature>
<feature type="region of interest" description="Disordered" evidence="1">
    <location>
        <begin position="362"/>
        <end position="432"/>
    </location>
</feature>
<accession>A0ABQ8KBM7</accession>
<dbReference type="RefSeq" id="XP_047777193.1">
    <property type="nucleotide sequence ID" value="XM_047921675.1"/>
</dbReference>
<comment type="caution">
    <text evidence="2">The sequence shown here is derived from an EMBL/GenBank/DDBJ whole genome shotgun (WGS) entry which is preliminary data.</text>
</comment>
<gene>
    <name evidence="2" type="ORF">C8Q71DRAFT_725187</name>
</gene>
<feature type="compositionally biased region" description="Low complexity" evidence="1">
    <location>
        <begin position="396"/>
        <end position="411"/>
    </location>
</feature>
<sequence>MVPLSVVGMSSFTASMFWVGTILDLDLEIYPGPRLSHWARDKICPDSVHACFGRTLNRIVVKQLSWTSIEVLTLPFAKCRITPTGLQSVKDGLDHDGLGQSYPSRLHSAALAFLVSGVRKDGRHSLPNDAFHPDCKAAKTPGSRDNYNMRRELLGLALDTITTYDRLSGGATIVVSIPGSLRPGSDLQLENIQTDVYFPPGIFNELPELQPVLSQLIQLTVELIGMPVCRRWRRAAEHAGWDLSSSDDGPNPNGPFPIFPVINTSSHYRIWGRRTGELEQLLTAAGYTGSLIQVSVSPRRDTSSPHTGAPEPANKATSSDAACLAADEVGHLRVENAQLRDLVRRLKVEIAALRGPQNKTTDTVRLLFGPDVDTSPSRSTPSPVMSAATSPPSSRGTVTSTVNSPSSSRGSFIPAISLTRPPSSSGGRAPPSSIILPQLVDCSPLTAKPAAPATPPVARSQLAIAATPTTASGRVFAVRASASSDGNKAPKKDAPSRTTEVKAMQGGTRPLPAEPSPPNTLAITPQLGSPFRSPSAKPRMTCSIRSLPSGSPVSISDSESSVGSSSRPLSPVSPFLSPSSPSESVPGTVIIGFGYRSARYLANIGLPKYSNYVLDDVAVTFAAVLWPEELRRRLSISEEQASGLADAMVADARDQLRLTT</sequence>
<dbReference type="Proteomes" id="UP000814176">
    <property type="component" value="Unassembled WGS sequence"/>
</dbReference>